<dbReference type="AlphaFoldDB" id="A0A3M6U7C8"/>
<accession>A0A3M6U7C8</accession>
<protein>
    <submittedName>
        <fullName evidence="1">Uncharacterized protein</fullName>
    </submittedName>
</protein>
<evidence type="ECO:0000313" key="2">
    <source>
        <dbReference type="Proteomes" id="UP000275408"/>
    </source>
</evidence>
<organism evidence="1 2">
    <name type="scientific">Pocillopora damicornis</name>
    <name type="common">Cauliflower coral</name>
    <name type="synonym">Millepora damicornis</name>
    <dbReference type="NCBI Taxonomy" id="46731"/>
    <lineage>
        <taxon>Eukaryota</taxon>
        <taxon>Metazoa</taxon>
        <taxon>Cnidaria</taxon>
        <taxon>Anthozoa</taxon>
        <taxon>Hexacorallia</taxon>
        <taxon>Scleractinia</taxon>
        <taxon>Astrocoeniina</taxon>
        <taxon>Pocilloporidae</taxon>
        <taxon>Pocillopora</taxon>
    </lineage>
</organism>
<dbReference type="EMBL" id="RCHS01002141">
    <property type="protein sequence ID" value="RMX49449.1"/>
    <property type="molecule type" value="Genomic_DNA"/>
</dbReference>
<sequence>MVEVAPRRSVMSLITERSNRQQRPAIASHLTTESVLEESLICLICSTGQLEIKDGDTAQSKAETCNLCKEHGYDGNRQENEFFCIFCYEKRRCKKEKARANLKRRNTLVEESVHGAEGSLKKMKICGDTQARSKMGAGQS</sequence>
<proteinExistence type="predicted"/>
<gene>
    <name evidence="1" type="ORF">pdam_00013350</name>
</gene>
<reference evidence="1 2" key="1">
    <citation type="journal article" date="2018" name="Sci. Rep.">
        <title>Comparative analysis of the Pocillopora damicornis genome highlights role of immune system in coral evolution.</title>
        <authorList>
            <person name="Cunning R."/>
            <person name="Bay R.A."/>
            <person name="Gillette P."/>
            <person name="Baker A.C."/>
            <person name="Traylor-Knowles N."/>
        </authorList>
    </citation>
    <scope>NUCLEOTIDE SEQUENCE [LARGE SCALE GENOMIC DNA]</scope>
    <source>
        <strain evidence="1">RSMAS</strain>
        <tissue evidence="1">Whole animal</tissue>
    </source>
</reference>
<name>A0A3M6U7C8_POCDA</name>
<evidence type="ECO:0000313" key="1">
    <source>
        <dbReference type="EMBL" id="RMX49449.1"/>
    </source>
</evidence>
<comment type="caution">
    <text evidence="1">The sequence shown here is derived from an EMBL/GenBank/DDBJ whole genome shotgun (WGS) entry which is preliminary data.</text>
</comment>
<keyword evidence="2" id="KW-1185">Reference proteome</keyword>
<dbReference type="Proteomes" id="UP000275408">
    <property type="component" value="Unassembled WGS sequence"/>
</dbReference>